<evidence type="ECO:0000313" key="1">
    <source>
        <dbReference type="EMBL" id="QSZ68471.1"/>
    </source>
</evidence>
<protein>
    <recommendedName>
        <fullName evidence="3">PD40 domain-containing protein</fullName>
    </recommendedName>
</protein>
<dbReference type="EMBL" id="CP036172">
    <property type="protein sequence ID" value="QSZ68471.1"/>
    <property type="molecule type" value="Genomic_DNA"/>
</dbReference>
<dbReference type="AlphaFoldDB" id="A0A8A3SAI2"/>
<dbReference type="InterPro" id="IPR011659">
    <property type="entry name" value="WD40"/>
</dbReference>
<reference evidence="1" key="1">
    <citation type="journal article" date="2001" name="Int. J. Syst. Evol. Microbiol.">
        <title>Methanofollis aquaemaris sp. nov., a methanogen isolated from an aquaculture fish pond.</title>
        <authorList>
            <person name="Lai M.C."/>
            <person name="Chen S.C."/>
        </authorList>
    </citation>
    <scope>NUCLEOTIDE SEQUENCE</scope>
    <source>
        <strain evidence="1">N2F9704</strain>
    </source>
</reference>
<name>A0A8A3SAI2_9EURY</name>
<keyword evidence="2" id="KW-1185">Reference proteome</keyword>
<reference evidence="1" key="2">
    <citation type="submission" date="2019-02" db="EMBL/GenBank/DDBJ databases">
        <authorList>
            <person name="Chen S.-C."/>
            <person name="Chien H.-H."/>
            <person name="Lai M.-C."/>
        </authorList>
    </citation>
    <scope>NUCLEOTIDE SEQUENCE</scope>
    <source>
        <strain evidence="1">N2F9704</strain>
    </source>
</reference>
<proteinExistence type="predicted"/>
<dbReference type="KEGG" id="maqe:RJ40_12655"/>
<evidence type="ECO:0000313" key="2">
    <source>
        <dbReference type="Proteomes" id="UP001042704"/>
    </source>
</evidence>
<dbReference type="Pfam" id="PF07676">
    <property type="entry name" value="PD40"/>
    <property type="match status" value="1"/>
</dbReference>
<dbReference type="Gene3D" id="2.120.10.30">
    <property type="entry name" value="TolB, C-terminal domain"/>
    <property type="match status" value="1"/>
</dbReference>
<sequence length="79" mass="9010">MVPLTNDPAINLYQSWSPDGKHIAFTSSDNDHAGIKVMELRCRFGTGTRVFDLDYRDRGECHRTGDDNRNGRLTEKRSP</sequence>
<dbReference type="Proteomes" id="UP001042704">
    <property type="component" value="Chromosome"/>
</dbReference>
<dbReference type="InterPro" id="IPR011042">
    <property type="entry name" value="6-blade_b-propeller_TolB-like"/>
</dbReference>
<gene>
    <name evidence="1" type="ORF">RJ40_12655</name>
</gene>
<dbReference type="SUPFAM" id="SSF82171">
    <property type="entry name" value="DPP6 N-terminal domain-like"/>
    <property type="match status" value="1"/>
</dbReference>
<accession>A0A8A3SAI2</accession>
<evidence type="ECO:0008006" key="3">
    <source>
        <dbReference type="Google" id="ProtNLM"/>
    </source>
</evidence>
<organism evidence="1 2">
    <name type="scientific">Methanofollis aquaemaris</name>
    <dbReference type="NCBI Taxonomy" id="126734"/>
    <lineage>
        <taxon>Archaea</taxon>
        <taxon>Methanobacteriati</taxon>
        <taxon>Methanobacteriota</taxon>
        <taxon>Stenosarchaea group</taxon>
        <taxon>Methanomicrobia</taxon>
        <taxon>Methanomicrobiales</taxon>
        <taxon>Methanomicrobiaceae</taxon>
        <taxon>Methanofollis</taxon>
    </lineage>
</organism>